<feature type="region of interest" description="Disordered" evidence="2">
    <location>
        <begin position="354"/>
        <end position="393"/>
    </location>
</feature>
<dbReference type="OrthoDB" id="1898560at2759"/>
<dbReference type="PROSITE" id="PS51048">
    <property type="entry name" value="SGS"/>
    <property type="match status" value="1"/>
</dbReference>
<gene>
    <name evidence="5" type="ORF">K402DRAFT_323391</name>
</gene>
<feature type="region of interest" description="Disordered" evidence="2">
    <location>
        <begin position="260"/>
        <end position="338"/>
    </location>
</feature>
<proteinExistence type="inferred from homology"/>
<dbReference type="GO" id="GO:0051087">
    <property type="term" value="F:protein-folding chaperone binding"/>
    <property type="evidence" value="ECO:0007669"/>
    <property type="project" value="InterPro"/>
</dbReference>
<feature type="domain" description="CS" evidence="4">
    <location>
        <begin position="173"/>
        <end position="264"/>
    </location>
</feature>
<feature type="compositionally biased region" description="Polar residues" evidence="2">
    <location>
        <begin position="358"/>
        <end position="374"/>
    </location>
</feature>
<dbReference type="InterPro" id="IPR007052">
    <property type="entry name" value="CS_dom"/>
</dbReference>
<comment type="similarity">
    <text evidence="1">Belongs to the SGT1 family.</text>
</comment>
<dbReference type="Pfam" id="PF04969">
    <property type="entry name" value="CS"/>
    <property type="match status" value="1"/>
</dbReference>
<sequence>MDNAKRGDAALEAGKFDEAAKEFTAAIKQSPSSVDYYIKRSTAYQRKSPPDLELALADANHAVRNAQARARREQIADAQQKRMVILYNMGRYADAQFVLQFVKKFNEKLKTNTFWEANIKTKLGKLGDDDAGKKLSLGITETPTADEAEGITSKEKTTRNEPAAPKAIAPTPASKIKHDWFQSPDSVFLNILAKGVPQDKASIDIQPQSISVSFPTADNSVYDFSIDPLFAPADVEKSTSKITPHKIEIVLKKATPGEKWKGLEGTGAAIQSKDTTSSPDPVKAAVLSESKSAAHLYPSSSRSGPKDWDKLASSLTKKRDPNSKDAEDDEGIEGPNDFFQSIYAGATDDQKRAMMKSYTESNGTSLSTEWSSVSKGKVETQPPDGMVAKKWGE</sequence>
<evidence type="ECO:0000313" key="5">
    <source>
        <dbReference type="EMBL" id="KAF1991234.1"/>
    </source>
</evidence>
<evidence type="ECO:0000256" key="2">
    <source>
        <dbReference type="SAM" id="MobiDB-lite"/>
    </source>
</evidence>
<dbReference type="SUPFAM" id="SSF49764">
    <property type="entry name" value="HSP20-like chaperones"/>
    <property type="match status" value="1"/>
</dbReference>
<dbReference type="PROSITE" id="PS51203">
    <property type="entry name" value="CS"/>
    <property type="match status" value="1"/>
</dbReference>
<reference evidence="5" key="1">
    <citation type="journal article" date="2020" name="Stud. Mycol.">
        <title>101 Dothideomycetes genomes: a test case for predicting lifestyles and emergence of pathogens.</title>
        <authorList>
            <person name="Haridas S."/>
            <person name="Albert R."/>
            <person name="Binder M."/>
            <person name="Bloem J."/>
            <person name="Labutti K."/>
            <person name="Salamov A."/>
            <person name="Andreopoulos B."/>
            <person name="Baker S."/>
            <person name="Barry K."/>
            <person name="Bills G."/>
            <person name="Bluhm B."/>
            <person name="Cannon C."/>
            <person name="Castanera R."/>
            <person name="Culley D."/>
            <person name="Daum C."/>
            <person name="Ezra D."/>
            <person name="Gonzalez J."/>
            <person name="Henrissat B."/>
            <person name="Kuo A."/>
            <person name="Liang C."/>
            <person name="Lipzen A."/>
            <person name="Lutzoni F."/>
            <person name="Magnuson J."/>
            <person name="Mondo S."/>
            <person name="Nolan M."/>
            <person name="Ohm R."/>
            <person name="Pangilinan J."/>
            <person name="Park H.-J."/>
            <person name="Ramirez L."/>
            <person name="Alfaro M."/>
            <person name="Sun H."/>
            <person name="Tritt A."/>
            <person name="Yoshinaga Y."/>
            <person name="Zwiers L.-H."/>
            <person name="Turgeon B."/>
            <person name="Goodwin S."/>
            <person name="Spatafora J."/>
            <person name="Crous P."/>
            <person name="Grigoriev I."/>
        </authorList>
    </citation>
    <scope>NUCLEOTIDE SEQUENCE</scope>
    <source>
        <strain evidence="5">CBS 113979</strain>
    </source>
</reference>
<dbReference type="CDD" id="cd06466">
    <property type="entry name" value="p23_CS_SGT1_like"/>
    <property type="match status" value="1"/>
</dbReference>
<dbReference type="InterPro" id="IPR008978">
    <property type="entry name" value="HSP20-like_chaperone"/>
</dbReference>
<dbReference type="SUPFAM" id="SSF48452">
    <property type="entry name" value="TPR-like"/>
    <property type="match status" value="1"/>
</dbReference>
<dbReference type="Pfam" id="PF05002">
    <property type="entry name" value="SGS"/>
    <property type="match status" value="1"/>
</dbReference>
<evidence type="ECO:0000259" key="4">
    <source>
        <dbReference type="PROSITE" id="PS51203"/>
    </source>
</evidence>
<organism evidence="5 6">
    <name type="scientific">Aulographum hederae CBS 113979</name>
    <dbReference type="NCBI Taxonomy" id="1176131"/>
    <lineage>
        <taxon>Eukaryota</taxon>
        <taxon>Fungi</taxon>
        <taxon>Dikarya</taxon>
        <taxon>Ascomycota</taxon>
        <taxon>Pezizomycotina</taxon>
        <taxon>Dothideomycetes</taxon>
        <taxon>Pleosporomycetidae</taxon>
        <taxon>Aulographales</taxon>
        <taxon>Aulographaceae</taxon>
    </lineage>
</organism>
<evidence type="ECO:0000259" key="3">
    <source>
        <dbReference type="PROSITE" id="PS51048"/>
    </source>
</evidence>
<dbReference type="InterPro" id="IPR011990">
    <property type="entry name" value="TPR-like_helical_dom_sf"/>
</dbReference>
<name>A0A6G1HDT5_9PEZI</name>
<dbReference type="InterPro" id="IPR007699">
    <property type="entry name" value="SGS_dom"/>
</dbReference>
<dbReference type="AlphaFoldDB" id="A0A6G1HDT5"/>
<keyword evidence="6" id="KW-1185">Reference proteome</keyword>
<feature type="region of interest" description="Disordered" evidence="2">
    <location>
        <begin position="141"/>
        <end position="167"/>
    </location>
</feature>
<dbReference type="Proteomes" id="UP000800041">
    <property type="component" value="Unassembled WGS sequence"/>
</dbReference>
<evidence type="ECO:0000313" key="6">
    <source>
        <dbReference type="Proteomes" id="UP000800041"/>
    </source>
</evidence>
<dbReference type="EMBL" id="ML977140">
    <property type="protein sequence ID" value="KAF1991234.1"/>
    <property type="molecule type" value="Genomic_DNA"/>
</dbReference>
<feature type="domain" description="SGS" evidence="3">
    <location>
        <begin position="296"/>
        <end position="393"/>
    </location>
</feature>
<dbReference type="Gene3D" id="2.60.40.790">
    <property type="match status" value="1"/>
</dbReference>
<accession>A0A6G1HDT5</accession>
<dbReference type="Gene3D" id="1.25.40.10">
    <property type="entry name" value="Tetratricopeptide repeat domain"/>
    <property type="match status" value="1"/>
</dbReference>
<dbReference type="InterPro" id="IPR044563">
    <property type="entry name" value="Sgt1-like"/>
</dbReference>
<dbReference type="PANTHER" id="PTHR45862">
    <property type="entry name" value="PROTEIN SGT1 HOMOLOG"/>
    <property type="match status" value="1"/>
</dbReference>
<protein>
    <submittedName>
        <fullName evidence="5">SGS-domain-containing protein</fullName>
    </submittedName>
</protein>
<evidence type="ECO:0000256" key="1">
    <source>
        <dbReference type="ARBA" id="ARBA00008509"/>
    </source>
</evidence>